<dbReference type="InterPro" id="IPR041492">
    <property type="entry name" value="HAD_2"/>
</dbReference>
<keyword evidence="5" id="KW-0378">Hydrolase</keyword>
<comment type="catalytic activity">
    <reaction evidence="1">
        <text>2-phosphoglycolate + H2O = glycolate + phosphate</text>
        <dbReference type="Rhea" id="RHEA:14369"/>
        <dbReference type="ChEBI" id="CHEBI:15377"/>
        <dbReference type="ChEBI" id="CHEBI:29805"/>
        <dbReference type="ChEBI" id="CHEBI:43474"/>
        <dbReference type="ChEBI" id="CHEBI:58033"/>
        <dbReference type="EC" id="3.1.3.18"/>
    </reaction>
</comment>
<dbReference type="PANTHER" id="PTHR43434">
    <property type="entry name" value="PHOSPHOGLYCOLATE PHOSPHATASE"/>
    <property type="match status" value="1"/>
</dbReference>
<dbReference type="EC" id="3.1.3.18" evidence="4"/>
<dbReference type="Proteomes" id="UP001354971">
    <property type="component" value="Unassembled WGS sequence"/>
</dbReference>
<organism evidence="5 6">
    <name type="scientific">Hyphobacterium lacteum</name>
    <dbReference type="NCBI Taxonomy" id="3116575"/>
    <lineage>
        <taxon>Bacteria</taxon>
        <taxon>Pseudomonadati</taxon>
        <taxon>Pseudomonadota</taxon>
        <taxon>Alphaproteobacteria</taxon>
        <taxon>Maricaulales</taxon>
        <taxon>Maricaulaceae</taxon>
        <taxon>Hyphobacterium</taxon>
    </lineage>
</organism>
<dbReference type="GO" id="GO:0016787">
    <property type="term" value="F:hydrolase activity"/>
    <property type="evidence" value="ECO:0007669"/>
    <property type="project" value="UniProtKB-KW"/>
</dbReference>
<protein>
    <recommendedName>
        <fullName evidence="4">phosphoglycolate phosphatase</fullName>
        <ecNumber evidence="4">3.1.3.18</ecNumber>
    </recommendedName>
</protein>
<dbReference type="InterPro" id="IPR023214">
    <property type="entry name" value="HAD_sf"/>
</dbReference>
<dbReference type="InterPro" id="IPR006439">
    <property type="entry name" value="HAD-SF_hydro_IA"/>
</dbReference>
<dbReference type="PANTHER" id="PTHR43434:SF1">
    <property type="entry name" value="PHOSPHOGLYCOLATE PHOSPHATASE"/>
    <property type="match status" value="1"/>
</dbReference>
<comment type="similarity">
    <text evidence="3">Belongs to the HAD-like hydrolase superfamily. CbbY/CbbZ/Gph/YieH family.</text>
</comment>
<comment type="pathway">
    <text evidence="2">Organic acid metabolism; glycolate biosynthesis; glycolate from 2-phosphoglycolate: step 1/1.</text>
</comment>
<gene>
    <name evidence="5" type="ORF">V0U79_12000</name>
</gene>
<dbReference type="InterPro" id="IPR023198">
    <property type="entry name" value="PGP-like_dom2"/>
</dbReference>
<keyword evidence="6" id="KW-1185">Reference proteome</keyword>
<dbReference type="NCBIfam" id="TIGR01549">
    <property type="entry name" value="HAD-SF-IA-v1"/>
    <property type="match status" value="1"/>
</dbReference>
<proteinExistence type="inferred from homology"/>
<dbReference type="Gene3D" id="3.40.50.1000">
    <property type="entry name" value="HAD superfamily/HAD-like"/>
    <property type="match status" value="1"/>
</dbReference>
<dbReference type="EMBL" id="JAZDRP010000008">
    <property type="protein sequence ID" value="MEE2527092.1"/>
    <property type="molecule type" value="Genomic_DNA"/>
</dbReference>
<dbReference type="SFLD" id="SFLDS00003">
    <property type="entry name" value="Haloacid_Dehalogenase"/>
    <property type="match status" value="1"/>
</dbReference>
<sequence length="226" mass="23931">MSDCFQGAGIAFDLDGTLVDTAPDLVRALNAVVAEDGLQGVALADVRIMVGRGARVLIERAYSAQDRRLDPDIVDTKVQRFIDVYKAGIANLSSPFPRCIETLDFLAGKGARLSVCTNKPSVLADALLDALGMTHRFERVIGPDRTSAKKPDAAHFWSAVGDAGPNLALIGDSITDSACAKAAGIPCVILTHGYSEIPHQALGADAVLDSFESLPDKLAELWQGRS</sequence>
<evidence type="ECO:0000256" key="3">
    <source>
        <dbReference type="ARBA" id="ARBA00006171"/>
    </source>
</evidence>
<dbReference type="SUPFAM" id="SSF56784">
    <property type="entry name" value="HAD-like"/>
    <property type="match status" value="1"/>
</dbReference>
<evidence type="ECO:0000256" key="2">
    <source>
        <dbReference type="ARBA" id="ARBA00004818"/>
    </source>
</evidence>
<evidence type="ECO:0000313" key="5">
    <source>
        <dbReference type="EMBL" id="MEE2527092.1"/>
    </source>
</evidence>
<dbReference type="Gene3D" id="1.10.150.240">
    <property type="entry name" value="Putative phosphatase, domain 2"/>
    <property type="match status" value="1"/>
</dbReference>
<dbReference type="InterPro" id="IPR036412">
    <property type="entry name" value="HAD-like_sf"/>
</dbReference>
<evidence type="ECO:0000313" key="6">
    <source>
        <dbReference type="Proteomes" id="UP001354971"/>
    </source>
</evidence>
<dbReference type="Pfam" id="PF13419">
    <property type="entry name" value="HAD_2"/>
    <property type="match status" value="1"/>
</dbReference>
<dbReference type="RefSeq" id="WP_330199756.1">
    <property type="nucleotide sequence ID" value="NZ_JAZDRP010000008.1"/>
</dbReference>
<evidence type="ECO:0000256" key="4">
    <source>
        <dbReference type="ARBA" id="ARBA00013078"/>
    </source>
</evidence>
<accession>A0ABU7LT72</accession>
<dbReference type="InterPro" id="IPR050155">
    <property type="entry name" value="HAD-like_hydrolase_sf"/>
</dbReference>
<name>A0ABU7LT72_9PROT</name>
<comment type="caution">
    <text evidence="5">The sequence shown here is derived from an EMBL/GenBank/DDBJ whole genome shotgun (WGS) entry which is preliminary data.</text>
</comment>
<dbReference type="SFLD" id="SFLDG01129">
    <property type="entry name" value="C1.5:_HAD__Beta-PGM__Phosphata"/>
    <property type="match status" value="1"/>
</dbReference>
<evidence type="ECO:0000256" key="1">
    <source>
        <dbReference type="ARBA" id="ARBA00000830"/>
    </source>
</evidence>
<reference evidence="5 6" key="1">
    <citation type="submission" date="2024-01" db="EMBL/GenBank/DDBJ databases">
        <title>Hyphobacterium bacterium isolated from marine sediment.</title>
        <authorList>
            <person name="Zhao S."/>
        </authorList>
    </citation>
    <scope>NUCLEOTIDE SEQUENCE [LARGE SCALE GENOMIC DNA]</scope>
    <source>
        <strain evidence="6">HN65</strain>
    </source>
</reference>